<dbReference type="EMBL" id="JBJQND010000016">
    <property type="protein sequence ID" value="KAL3847242.1"/>
    <property type="molecule type" value="Genomic_DNA"/>
</dbReference>
<proteinExistence type="predicted"/>
<dbReference type="PANTHER" id="PTHR13887:SF41">
    <property type="entry name" value="THIOREDOXIN SUPERFAMILY PROTEIN"/>
    <property type="match status" value="1"/>
</dbReference>
<organism evidence="2 3">
    <name type="scientific">Sinanodonta woodiana</name>
    <name type="common">Chinese pond mussel</name>
    <name type="synonym">Anodonta woodiana</name>
    <dbReference type="NCBI Taxonomy" id="1069815"/>
    <lineage>
        <taxon>Eukaryota</taxon>
        <taxon>Metazoa</taxon>
        <taxon>Spiralia</taxon>
        <taxon>Lophotrochozoa</taxon>
        <taxon>Mollusca</taxon>
        <taxon>Bivalvia</taxon>
        <taxon>Autobranchia</taxon>
        <taxon>Heteroconchia</taxon>
        <taxon>Palaeoheterodonta</taxon>
        <taxon>Unionida</taxon>
        <taxon>Unionoidea</taxon>
        <taxon>Unionidae</taxon>
        <taxon>Unioninae</taxon>
        <taxon>Sinanodonta</taxon>
    </lineage>
</organism>
<gene>
    <name evidence="2" type="ORF">ACJMK2_018164</name>
</gene>
<dbReference type="Pfam" id="PF01323">
    <property type="entry name" value="DSBA"/>
    <property type="match status" value="1"/>
</dbReference>
<keyword evidence="3" id="KW-1185">Reference proteome</keyword>
<dbReference type="PANTHER" id="PTHR13887">
    <property type="entry name" value="GLUTATHIONE S-TRANSFERASE KAPPA"/>
    <property type="match status" value="1"/>
</dbReference>
<accession>A0ABD3UE33</accession>
<evidence type="ECO:0000313" key="2">
    <source>
        <dbReference type="EMBL" id="KAL3847242.1"/>
    </source>
</evidence>
<evidence type="ECO:0000259" key="1">
    <source>
        <dbReference type="Pfam" id="PF01323"/>
    </source>
</evidence>
<protein>
    <recommendedName>
        <fullName evidence="1">DSBA-like thioredoxin domain-containing protein</fullName>
    </recommendedName>
</protein>
<sequence length="194" mass="22163">MELAMDSLKDKFEFRVRWEPFLLRPETPPEGLPKPKEYMNVNNPRFQYLREAGKEIGLDFSRTSERFPSTIKAHALLELAKEKDNGVKQNDVAEALFKKYFLEGDLLQDDTVLHVAKEMGFEETEVKNYIENANNLKTVVSKASAWSQKGISGVPTFYMNGQKIFSGGQDVSVFIRMFEIAAEKFPLTSPESKN</sequence>
<comment type="caution">
    <text evidence="2">The sequence shown here is derived from an EMBL/GenBank/DDBJ whole genome shotgun (WGS) entry which is preliminary data.</text>
</comment>
<reference evidence="2 3" key="1">
    <citation type="submission" date="2024-11" db="EMBL/GenBank/DDBJ databases">
        <title>Chromosome-level genome assembly of the freshwater bivalve Anodonta woodiana.</title>
        <authorList>
            <person name="Chen X."/>
        </authorList>
    </citation>
    <scope>NUCLEOTIDE SEQUENCE [LARGE SCALE GENOMIC DNA]</scope>
    <source>
        <strain evidence="2">MN2024</strain>
        <tissue evidence="2">Gills</tissue>
    </source>
</reference>
<dbReference type="InterPro" id="IPR001853">
    <property type="entry name" value="DSBA-like_thioredoxin_dom"/>
</dbReference>
<dbReference type="Gene3D" id="3.40.30.10">
    <property type="entry name" value="Glutaredoxin"/>
    <property type="match status" value="1"/>
</dbReference>
<feature type="domain" description="DSBA-like thioredoxin" evidence="1">
    <location>
        <begin position="6"/>
        <end position="173"/>
    </location>
</feature>
<evidence type="ECO:0000313" key="3">
    <source>
        <dbReference type="Proteomes" id="UP001634394"/>
    </source>
</evidence>
<dbReference type="AlphaFoldDB" id="A0ABD3UE33"/>
<name>A0ABD3UE33_SINWO</name>
<dbReference type="Proteomes" id="UP001634394">
    <property type="component" value="Unassembled WGS sequence"/>
</dbReference>
<dbReference type="SUPFAM" id="SSF52833">
    <property type="entry name" value="Thioredoxin-like"/>
    <property type="match status" value="1"/>
</dbReference>
<dbReference type="InterPro" id="IPR036249">
    <property type="entry name" value="Thioredoxin-like_sf"/>
</dbReference>